<name>A0A1D2MEC1_ORCCI</name>
<dbReference type="AlphaFoldDB" id="A0A1D2MEC1"/>
<sequence length="212" mass="23730">MHILIFTSASNEEKSQVCSTFCIILSWNWLTPFITETNIQIHLIIANAFFICNVAAESLPGCKFQNENLECKGEPVAQASRWGPSDKPTDMASVLIGIGAIVVVLVLLCYCCQFLSCWTSKEYWTDFDEHYRQRENLAFWKNPRRPVEDDSVSIEERTTTTTATAASTPSSDPQPSQSIELPLSSPLNPEVFGKKKGSRKFGDCVIDMCTVF</sequence>
<evidence type="ECO:0000313" key="3">
    <source>
        <dbReference type="EMBL" id="ODM91366.1"/>
    </source>
</evidence>
<comment type="caution">
    <text evidence="3">The sequence shown here is derived from an EMBL/GenBank/DDBJ whole genome shotgun (WGS) entry which is preliminary data.</text>
</comment>
<feature type="compositionally biased region" description="Low complexity" evidence="1">
    <location>
        <begin position="159"/>
        <end position="178"/>
    </location>
</feature>
<gene>
    <name evidence="3" type="ORF">Ocin01_15313</name>
</gene>
<keyword evidence="2" id="KW-1133">Transmembrane helix</keyword>
<dbReference type="EMBL" id="LJIJ01001581">
    <property type="protein sequence ID" value="ODM91366.1"/>
    <property type="molecule type" value="Genomic_DNA"/>
</dbReference>
<keyword evidence="2" id="KW-0812">Transmembrane</keyword>
<dbReference type="Proteomes" id="UP000094527">
    <property type="component" value="Unassembled WGS sequence"/>
</dbReference>
<feature type="region of interest" description="Disordered" evidence="1">
    <location>
        <begin position="149"/>
        <end position="187"/>
    </location>
</feature>
<feature type="transmembrane region" description="Helical" evidence="2">
    <location>
        <begin position="91"/>
        <end position="111"/>
    </location>
</feature>
<reference evidence="3 4" key="1">
    <citation type="journal article" date="2016" name="Genome Biol. Evol.">
        <title>Gene Family Evolution Reflects Adaptation to Soil Environmental Stressors in the Genome of the Collembolan Orchesella cincta.</title>
        <authorList>
            <person name="Faddeeva-Vakhrusheva A."/>
            <person name="Derks M.F."/>
            <person name="Anvar S.Y."/>
            <person name="Agamennone V."/>
            <person name="Suring W."/>
            <person name="Smit S."/>
            <person name="van Straalen N.M."/>
            <person name="Roelofs D."/>
        </authorList>
    </citation>
    <scope>NUCLEOTIDE SEQUENCE [LARGE SCALE GENOMIC DNA]</scope>
    <source>
        <tissue evidence="3">Mixed pool</tissue>
    </source>
</reference>
<proteinExistence type="predicted"/>
<organism evidence="3 4">
    <name type="scientific">Orchesella cincta</name>
    <name type="common">Springtail</name>
    <name type="synonym">Podura cincta</name>
    <dbReference type="NCBI Taxonomy" id="48709"/>
    <lineage>
        <taxon>Eukaryota</taxon>
        <taxon>Metazoa</taxon>
        <taxon>Ecdysozoa</taxon>
        <taxon>Arthropoda</taxon>
        <taxon>Hexapoda</taxon>
        <taxon>Collembola</taxon>
        <taxon>Entomobryomorpha</taxon>
        <taxon>Entomobryoidea</taxon>
        <taxon>Orchesellidae</taxon>
        <taxon>Orchesellinae</taxon>
        <taxon>Orchesella</taxon>
    </lineage>
</organism>
<evidence type="ECO:0000313" key="4">
    <source>
        <dbReference type="Proteomes" id="UP000094527"/>
    </source>
</evidence>
<evidence type="ECO:0000256" key="2">
    <source>
        <dbReference type="SAM" id="Phobius"/>
    </source>
</evidence>
<accession>A0A1D2MEC1</accession>
<protein>
    <submittedName>
        <fullName evidence="3">General transcriptional corepressor trfA</fullName>
    </submittedName>
</protein>
<keyword evidence="2" id="KW-0472">Membrane</keyword>
<keyword evidence="4" id="KW-1185">Reference proteome</keyword>
<evidence type="ECO:0000256" key="1">
    <source>
        <dbReference type="SAM" id="MobiDB-lite"/>
    </source>
</evidence>